<evidence type="ECO:0000256" key="12">
    <source>
        <dbReference type="ARBA" id="ARBA00032233"/>
    </source>
</evidence>
<dbReference type="Pfam" id="PF02388">
    <property type="entry name" value="FemAB"/>
    <property type="match status" value="1"/>
</dbReference>
<gene>
    <name evidence="16" type="ORF">D3Z30_08330</name>
    <name evidence="17" type="ORF">DXC19_07830</name>
    <name evidence="15" type="ORF">G8J23_12135</name>
</gene>
<dbReference type="SUPFAM" id="SSF46589">
    <property type="entry name" value="tRNA-binding arm"/>
    <property type="match status" value="1"/>
</dbReference>
<dbReference type="RefSeq" id="WP_002465919.1">
    <property type="nucleotide sequence ID" value="NZ_CABMFV010000003.1"/>
</dbReference>
<evidence type="ECO:0000256" key="14">
    <source>
        <dbReference type="SAM" id="MobiDB-lite"/>
    </source>
</evidence>
<evidence type="ECO:0000256" key="7">
    <source>
        <dbReference type="ARBA" id="ARBA00022960"/>
    </source>
</evidence>
<keyword evidence="9 17" id="KW-0012">Acyltransferase</keyword>
<evidence type="ECO:0000256" key="13">
    <source>
        <dbReference type="ARBA" id="ARBA00047483"/>
    </source>
</evidence>
<dbReference type="InterPro" id="IPR003447">
    <property type="entry name" value="FEMABX"/>
</dbReference>
<dbReference type="EMBL" id="QXWP01000004">
    <property type="protein sequence ID" value="NBH30987.1"/>
    <property type="molecule type" value="Genomic_DNA"/>
</dbReference>
<comment type="caution">
    <text evidence="17">The sequence shown here is derived from an EMBL/GenBank/DDBJ whole genome shotgun (WGS) entry which is preliminary data.</text>
</comment>
<evidence type="ECO:0000256" key="6">
    <source>
        <dbReference type="ARBA" id="ARBA00022679"/>
    </source>
</evidence>
<comment type="subcellular location">
    <subcellularLocation>
        <location evidence="1">Cytoplasm</location>
    </subcellularLocation>
</comment>
<dbReference type="GO" id="GO:0005737">
    <property type="term" value="C:cytoplasm"/>
    <property type="evidence" value="ECO:0007669"/>
    <property type="project" value="UniProtKB-SubCell"/>
</dbReference>
<keyword evidence="7" id="KW-0133">Cell shape</keyword>
<evidence type="ECO:0000256" key="3">
    <source>
        <dbReference type="ARBA" id="ARBA00012466"/>
    </source>
</evidence>
<dbReference type="PANTHER" id="PTHR36174:SF2">
    <property type="entry name" value="AMINOACYLTRANSFERASE FEMA"/>
    <property type="match status" value="1"/>
</dbReference>
<proteinExistence type="inferred from homology"/>
<keyword evidence="5" id="KW-0963">Cytoplasm</keyword>
<keyword evidence="20" id="KW-1185">Reference proteome</keyword>
<dbReference type="GO" id="GO:0000166">
    <property type="term" value="F:nucleotide binding"/>
    <property type="evidence" value="ECO:0007669"/>
    <property type="project" value="InterPro"/>
</dbReference>
<evidence type="ECO:0000313" key="17">
    <source>
        <dbReference type="EMBL" id="RGM30357.1"/>
    </source>
</evidence>
<evidence type="ECO:0000256" key="5">
    <source>
        <dbReference type="ARBA" id="ARBA00022490"/>
    </source>
</evidence>
<dbReference type="InterPro" id="IPR050644">
    <property type="entry name" value="PG_Glycine_Bridge_Synth"/>
</dbReference>
<keyword evidence="6 17" id="KW-0808">Transferase</keyword>
<comment type="similarity">
    <text evidence="2">Belongs to the FemABX family.</text>
</comment>
<dbReference type="GO" id="GO:0008360">
    <property type="term" value="P:regulation of cell shape"/>
    <property type="evidence" value="ECO:0007669"/>
    <property type="project" value="UniProtKB-KW"/>
</dbReference>
<evidence type="ECO:0000256" key="9">
    <source>
        <dbReference type="ARBA" id="ARBA00023315"/>
    </source>
</evidence>
<evidence type="ECO:0000313" key="20">
    <source>
        <dbReference type="Proteomes" id="UP000814367"/>
    </source>
</evidence>
<dbReference type="Proteomes" id="UP000814367">
    <property type="component" value="Unassembled WGS sequence"/>
</dbReference>
<evidence type="ECO:0000256" key="2">
    <source>
        <dbReference type="ARBA" id="ARBA00009943"/>
    </source>
</evidence>
<evidence type="ECO:0000256" key="11">
    <source>
        <dbReference type="ARBA" id="ARBA00030706"/>
    </source>
</evidence>
<comment type="catalytic activity">
    <reaction evidence="13">
        <text>beta-D-GlcNAc-(1-&gt;4)-Mur2Ac(oyl-L-Ala-D-isoglutaminyl-L-Lys-(N(6)-Gly)-D-Ala-D-Ala)-di-trans,octa-cis-undecaprenyl diphosphate + 2 glycyl-tRNA(Gly) = MurNAc-L-Ala-D-isoglutaminyl-L-Lys-(N(6)-tri-Gly)-D-Ala-D-Ala-diphospho-di-trans,octa-cis-undecaprenyl-GlcNAc + 2 tRNA(Gly) + 2 H(+)</text>
        <dbReference type="Rhea" id="RHEA:30439"/>
        <dbReference type="Rhea" id="RHEA-COMP:9664"/>
        <dbReference type="Rhea" id="RHEA-COMP:9683"/>
        <dbReference type="ChEBI" id="CHEBI:15378"/>
        <dbReference type="ChEBI" id="CHEBI:62234"/>
        <dbReference type="ChEBI" id="CHEBI:62235"/>
        <dbReference type="ChEBI" id="CHEBI:78442"/>
        <dbReference type="ChEBI" id="CHEBI:78522"/>
        <dbReference type="EC" id="2.3.2.17"/>
    </reaction>
</comment>
<reference evidence="16 19" key="2">
    <citation type="submission" date="2018-08" db="EMBL/GenBank/DDBJ databases">
        <title>Murine metabolic-syndrome-specific gut microbial biobank.</title>
        <authorList>
            <person name="Liu C."/>
        </authorList>
    </citation>
    <scope>NUCLEOTIDE SEQUENCE [LARGE SCALE GENOMIC DNA]</scope>
    <source>
        <strain evidence="16 19">1XD21-27</strain>
    </source>
</reference>
<evidence type="ECO:0000256" key="4">
    <source>
        <dbReference type="ARBA" id="ARBA00016236"/>
    </source>
</evidence>
<dbReference type="Gene3D" id="3.40.630.30">
    <property type="match status" value="2"/>
</dbReference>
<evidence type="ECO:0000313" key="18">
    <source>
        <dbReference type="Proteomes" id="UP000261016"/>
    </source>
</evidence>
<evidence type="ECO:0000256" key="8">
    <source>
        <dbReference type="ARBA" id="ARBA00022984"/>
    </source>
</evidence>
<dbReference type="Gene3D" id="1.20.58.90">
    <property type="match status" value="1"/>
</dbReference>
<dbReference type="SUPFAM" id="SSF55729">
    <property type="entry name" value="Acyl-CoA N-acyltransferases (Nat)"/>
    <property type="match status" value="2"/>
</dbReference>
<dbReference type="AlphaFoldDB" id="A0A364USY0"/>
<evidence type="ECO:0000256" key="1">
    <source>
        <dbReference type="ARBA" id="ARBA00004496"/>
    </source>
</evidence>
<evidence type="ECO:0000256" key="10">
    <source>
        <dbReference type="ARBA" id="ARBA00023316"/>
    </source>
</evidence>
<accession>A0A364USY0</accession>
<name>A0A364USY0_STAWA</name>
<organism evidence="17 18">
    <name type="scientific">Staphylococcus warneri</name>
    <dbReference type="NCBI Taxonomy" id="1292"/>
    <lineage>
        <taxon>Bacteria</taxon>
        <taxon>Bacillati</taxon>
        <taxon>Bacillota</taxon>
        <taxon>Bacilli</taxon>
        <taxon>Bacillales</taxon>
        <taxon>Staphylococcaceae</taxon>
        <taxon>Staphylococcus</taxon>
    </lineage>
</organism>
<dbReference type="Proteomes" id="UP000261016">
    <property type="component" value="Unassembled WGS sequence"/>
</dbReference>
<dbReference type="GO" id="GO:0009252">
    <property type="term" value="P:peptidoglycan biosynthetic process"/>
    <property type="evidence" value="ECO:0007669"/>
    <property type="project" value="UniProtKB-KW"/>
</dbReference>
<reference evidence="17 18" key="1">
    <citation type="submission" date="2018-08" db="EMBL/GenBank/DDBJ databases">
        <title>A genome reference for cultivated species of the human gut microbiota.</title>
        <authorList>
            <person name="Zou Y."/>
            <person name="Xue W."/>
            <person name="Luo G."/>
        </authorList>
    </citation>
    <scope>NUCLEOTIDE SEQUENCE [LARGE SCALE GENOMIC DNA]</scope>
    <source>
        <strain evidence="17 18">OM08-17AT</strain>
    </source>
</reference>
<dbReference type="GO" id="GO:0016755">
    <property type="term" value="F:aminoacyltransferase activity"/>
    <property type="evidence" value="ECO:0007669"/>
    <property type="project" value="InterPro"/>
</dbReference>
<evidence type="ECO:0000313" key="16">
    <source>
        <dbReference type="EMBL" id="NBH30987.1"/>
    </source>
</evidence>
<dbReference type="PROSITE" id="PS51191">
    <property type="entry name" value="FEMABX"/>
    <property type="match status" value="1"/>
</dbReference>
<dbReference type="PANTHER" id="PTHR36174">
    <property type="entry name" value="LIPID II:GLYCINE GLYCYLTRANSFERASE"/>
    <property type="match status" value="1"/>
</dbReference>
<sequence>MYFTRLTETEYDNFIQNNKVHFTQCIDQFKYRKTNGEEAHLVGVKNNENEVIAACLLTESRALKFFKYFYSQKGPILDFNNLELVKCFFKGLTTYLQKKRALFASIDPYILENVRNTAGDIVTPINNKELIHTLHQLGYQHQGLTIGYSQKSQIRWLSVLDMEGQKEEDVLKNMEYKTRRHVQHAIEMGVKTITLDISEIDRFYQLFKMAEERHHFKYRANPYQFFKEVLLMYPNEAMIKLSYINLDDYKNQLIKKSSEIAKDIENTRDKLSGHPNSKKSKNKLKQLEQQWNSNEKKITETQDIIQTDGHVIDLAAALYIATKDEVYYLSSGSNPHYYQYKGAYALQWHMIKFAIKHEIPKYNFYGITGDFSKTADDLGVQQFKKGFGTHIEELIGDFIKPIHPLLYKVFRLLNE</sequence>
<evidence type="ECO:0000313" key="15">
    <source>
        <dbReference type="EMBL" id="MCG6226722.1"/>
    </source>
</evidence>
<keyword evidence="10" id="KW-0961">Cell wall biogenesis/degradation</keyword>
<dbReference type="InterPro" id="IPR016181">
    <property type="entry name" value="Acyl_CoA_acyltransferase"/>
</dbReference>
<reference evidence="15 20" key="3">
    <citation type="submission" date="2020-03" db="EMBL/GenBank/DDBJ databases">
        <title>Comparative genetics of Staphylococcus warneri persistents from caprine mastitis.</title>
        <authorList>
            <person name="Franca C.A."/>
            <person name="Rosa D.S."/>
            <person name="Silva A."/>
            <person name="Rodrigues D.L.N."/>
            <person name="Santos R.G."/>
            <person name="Castillo R.E.H."/>
            <person name="Moreira M.A.S."/>
            <person name="Lima M.C."/>
            <person name="Gouveia G.V."/>
            <person name="Gouveia J.J.S."/>
            <person name="Souza R.F.S."/>
            <person name="Bertram B."/>
            <person name="Azevedo V."/>
            <person name="Costa M."/>
        </authorList>
    </citation>
    <scope>NUCLEOTIDE SEQUENCE [LARGE SCALE GENOMIC DNA]</scope>
    <source>
        <strain evidence="15 20">Cap 9.2</strain>
    </source>
</reference>
<dbReference type="Proteomes" id="UP000481807">
    <property type="component" value="Unassembled WGS sequence"/>
</dbReference>
<dbReference type="GO" id="GO:0071555">
    <property type="term" value="P:cell wall organization"/>
    <property type="evidence" value="ECO:0007669"/>
    <property type="project" value="UniProtKB-KW"/>
</dbReference>
<evidence type="ECO:0000313" key="19">
    <source>
        <dbReference type="Proteomes" id="UP000481807"/>
    </source>
</evidence>
<protein>
    <recommendedName>
        <fullName evidence="4">Aminoacyltransferase FemA</fullName>
        <ecNumber evidence="3">2.3.2.17</ecNumber>
    </recommendedName>
    <alternativeName>
        <fullName evidence="12">Factor essential for expression of methicillin resistance A</fullName>
    </alternativeName>
    <alternativeName>
        <fullName evidence="11">N-acetylmuramoyl-L-alanyl-D-glutamyl-L-lysyl-(N6-glycyl)-D-alanyl-D-alanine-diphosphoundecaprenyl-N-acetylglucosamine:glycine glycyltransferase</fullName>
    </alternativeName>
</protein>
<keyword evidence="8" id="KW-0573">Peptidoglycan synthesis</keyword>
<dbReference type="EMBL" id="QSTD01000003">
    <property type="protein sequence ID" value="RGM30357.1"/>
    <property type="molecule type" value="Genomic_DNA"/>
</dbReference>
<dbReference type="EMBL" id="JAANHJ010000001">
    <property type="protein sequence ID" value="MCG6226722.1"/>
    <property type="molecule type" value="Genomic_DNA"/>
</dbReference>
<dbReference type="InterPro" id="IPR010978">
    <property type="entry name" value="tRNA-bd_arm"/>
</dbReference>
<dbReference type="EC" id="2.3.2.17" evidence="3"/>
<feature type="region of interest" description="Disordered" evidence="14">
    <location>
        <begin position="265"/>
        <end position="286"/>
    </location>
</feature>